<protein>
    <submittedName>
        <fullName evidence="1">Uncharacterized protein</fullName>
    </submittedName>
</protein>
<evidence type="ECO:0000313" key="1">
    <source>
        <dbReference type="EMBL" id="PDV98269.1"/>
    </source>
</evidence>
<keyword evidence="2" id="KW-1185">Reference proteome</keyword>
<reference evidence="1 2" key="1">
    <citation type="submission" date="2016-05" db="EMBL/GenBank/DDBJ databases">
        <authorList>
            <person name="Lavstsen T."/>
            <person name="Jespersen J.S."/>
        </authorList>
    </citation>
    <scope>NUCLEOTIDE SEQUENCE [LARGE SCALE GENOMIC DNA]</scope>
    <source>
        <strain evidence="1 2">B7-9</strain>
    </source>
</reference>
<accession>A0A2H3L7K3</accession>
<dbReference type="AlphaFoldDB" id="A0A2H3L7K3"/>
<name>A0A2H3L7K3_9CHLR</name>
<dbReference type="RefSeq" id="WP_097653693.1">
    <property type="nucleotide sequence ID" value="NZ_LYXE01000106.1"/>
</dbReference>
<dbReference type="Proteomes" id="UP000220922">
    <property type="component" value="Unassembled WGS sequence"/>
</dbReference>
<proteinExistence type="predicted"/>
<sequence length="85" mass="10423">MPTLLHLVMTGVWGMTLIIHTRRLWRLACVEQLRHWEDEQRLRTGWNRIWWWLGQDEFWNEVRSDCLKAIEITLMIFLLAWGMSQ</sequence>
<gene>
    <name evidence="1" type="ORF">A9Q02_16260</name>
</gene>
<comment type="caution">
    <text evidence="1">The sequence shown here is derived from an EMBL/GenBank/DDBJ whole genome shotgun (WGS) entry which is preliminary data.</text>
</comment>
<dbReference type="EMBL" id="LYXE01000106">
    <property type="protein sequence ID" value="PDV98269.1"/>
    <property type="molecule type" value="Genomic_DNA"/>
</dbReference>
<dbReference type="OrthoDB" id="162150at2"/>
<evidence type="ECO:0000313" key="2">
    <source>
        <dbReference type="Proteomes" id="UP000220922"/>
    </source>
</evidence>
<organism evidence="1 2">
    <name type="scientific">Candidatus Chloroploca asiatica</name>
    <dbReference type="NCBI Taxonomy" id="1506545"/>
    <lineage>
        <taxon>Bacteria</taxon>
        <taxon>Bacillati</taxon>
        <taxon>Chloroflexota</taxon>
        <taxon>Chloroflexia</taxon>
        <taxon>Chloroflexales</taxon>
        <taxon>Chloroflexineae</taxon>
        <taxon>Oscillochloridaceae</taxon>
        <taxon>Candidatus Chloroploca</taxon>
    </lineage>
</organism>